<protein>
    <submittedName>
        <fullName evidence="6">LysR substrate-binding domain-containing protein</fullName>
    </submittedName>
</protein>
<evidence type="ECO:0000256" key="3">
    <source>
        <dbReference type="ARBA" id="ARBA00023125"/>
    </source>
</evidence>
<dbReference type="Pfam" id="PF00126">
    <property type="entry name" value="HTH_1"/>
    <property type="match status" value="1"/>
</dbReference>
<gene>
    <name evidence="6" type="ORF">AB0763_02970</name>
</gene>
<dbReference type="InterPro" id="IPR058163">
    <property type="entry name" value="LysR-type_TF_proteobact-type"/>
</dbReference>
<dbReference type="PANTHER" id="PTHR30537">
    <property type="entry name" value="HTH-TYPE TRANSCRIPTIONAL REGULATOR"/>
    <property type="match status" value="1"/>
</dbReference>
<dbReference type="Pfam" id="PF03466">
    <property type="entry name" value="LysR_substrate"/>
    <property type="match status" value="1"/>
</dbReference>
<organism evidence="6">
    <name type="scientific">Vibrio sp. HB236076</name>
    <dbReference type="NCBI Taxonomy" id="3232307"/>
    <lineage>
        <taxon>Bacteria</taxon>
        <taxon>Pseudomonadati</taxon>
        <taxon>Pseudomonadota</taxon>
        <taxon>Gammaproteobacteria</taxon>
        <taxon>Vibrionales</taxon>
        <taxon>Vibrionaceae</taxon>
        <taxon>Vibrio</taxon>
    </lineage>
</organism>
<dbReference type="PROSITE" id="PS50931">
    <property type="entry name" value="HTH_LYSR"/>
    <property type="match status" value="1"/>
</dbReference>
<dbReference type="Gene3D" id="3.40.190.290">
    <property type="match status" value="1"/>
</dbReference>
<name>A0AB39HGA2_9VIBR</name>
<reference evidence="6" key="1">
    <citation type="submission" date="2024-07" db="EMBL/GenBank/DDBJ databases">
        <title>Genome Analysis of a Potential Novel Vibrio Species Secreting pH- and Thermo-stable Alginate Lyase and its Application in Producing Alginate Oligosaccharides.</title>
        <authorList>
            <person name="Huang H."/>
            <person name="Bao K."/>
        </authorList>
    </citation>
    <scope>NUCLEOTIDE SEQUENCE</scope>
    <source>
        <strain evidence="6">HB236076</strain>
    </source>
</reference>
<dbReference type="Gene3D" id="1.10.10.10">
    <property type="entry name" value="Winged helix-like DNA-binding domain superfamily/Winged helix DNA-binding domain"/>
    <property type="match status" value="1"/>
</dbReference>
<evidence type="ECO:0000256" key="1">
    <source>
        <dbReference type="ARBA" id="ARBA00009437"/>
    </source>
</evidence>
<dbReference type="RefSeq" id="WP_306101067.1">
    <property type="nucleotide sequence ID" value="NZ_CP162601.1"/>
</dbReference>
<evidence type="ECO:0000256" key="4">
    <source>
        <dbReference type="ARBA" id="ARBA00023163"/>
    </source>
</evidence>
<accession>A0AB39HGA2</accession>
<dbReference type="GO" id="GO:0003700">
    <property type="term" value="F:DNA-binding transcription factor activity"/>
    <property type="evidence" value="ECO:0007669"/>
    <property type="project" value="InterPro"/>
</dbReference>
<dbReference type="KEGG" id="vih:AB0763_02970"/>
<keyword evidence="3" id="KW-0238">DNA-binding</keyword>
<dbReference type="SUPFAM" id="SSF53850">
    <property type="entry name" value="Periplasmic binding protein-like II"/>
    <property type="match status" value="1"/>
</dbReference>
<dbReference type="GO" id="GO:0043565">
    <property type="term" value="F:sequence-specific DNA binding"/>
    <property type="evidence" value="ECO:0007669"/>
    <property type="project" value="TreeGrafter"/>
</dbReference>
<dbReference type="GO" id="GO:0006351">
    <property type="term" value="P:DNA-templated transcription"/>
    <property type="evidence" value="ECO:0007669"/>
    <property type="project" value="TreeGrafter"/>
</dbReference>
<dbReference type="AlphaFoldDB" id="A0AB39HGA2"/>
<dbReference type="CDD" id="cd08472">
    <property type="entry name" value="PBP2_CrgA_like_3"/>
    <property type="match status" value="1"/>
</dbReference>
<keyword evidence="2" id="KW-0805">Transcription regulation</keyword>
<proteinExistence type="inferred from homology"/>
<keyword evidence="4" id="KW-0804">Transcription</keyword>
<dbReference type="InterPro" id="IPR036390">
    <property type="entry name" value="WH_DNA-bd_sf"/>
</dbReference>
<dbReference type="FunFam" id="1.10.10.10:FF:000001">
    <property type="entry name" value="LysR family transcriptional regulator"/>
    <property type="match status" value="1"/>
</dbReference>
<sequence length="300" mass="33854">MDRLKQMAVFVRIAERQSFTKAADDLLLPRATVTNQIKQLEARLQVRLLERSTRQVHLTQEGALFYQRATKILAELDEAEHLFSPREPKGVLRVNIVGALASHFVMPYLDTFCQRYQGIELHLSEDDHYIDLIKEGVDCVVRVGPLHDNTLVAKPLSRLDIITVASPRYLAQHGTPTTLDQLTEHFAIGYAHDITHQPCRLDFMQAGEPVSVTLKSRLTVSSTGLYADAALGGLGLIQAPRYRLETALQRGELIEVLSDYQPAPIPVSLLYPQNKHVTSRVRVFGDWLSERFESLSFNKT</sequence>
<dbReference type="EMBL" id="CP162601">
    <property type="protein sequence ID" value="XDK25625.1"/>
    <property type="molecule type" value="Genomic_DNA"/>
</dbReference>
<dbReference type="InterPro" id="IPR000847">
    <property type="entry name" value="LysR_HTH_N"/>
</dbReference>
<dbReference type="SUPFAM" id="SSF46785">
    <property type="entry name" value="Winged helix' DNA-binding domain"/>
    <property type="match status" value="1"/>
</dbReference>
<dbReference type="InterPro" id="IPR036388">
    <property type="entry name" value="WH-like_DNA-bd_sf"/>
</dbReference>
<dbReference type="PANTHER" id="PTHR30537:SF72">
    <property type="entry name" value="LYSR FAMILY TRANSCRIPTIONAL REGULATOR"/>
    <property type="match status" value="1"/>
</dbReference>
<comment type="similarity">
    <text evidence="1">Belongs to the LysR transcriptional regulatory family.</text>
</comment>
<evidence type="ECO:0000256" key="2">
    <source>
        <dbReference type="ARBA" id="ARBA00023015"/>
    </source>
</evidence>
<feature type="domain" description="HTH lysR-type" evidence="5">
    <location>
        <begin position="1"/>
        <end position="59"/>
    </location>
</feature>
<evidence type="ECO:0000313" key="6">
    <source>
        <dbReference type="EMBL" id="XDK25625.1"/>
    </source>
</evidence>
<evidence type="ECO:0000259" key="5">
    <source>
        <dbReference type="PROSITE" id="PS50931"/>
    </source>
</evidence>
<dbReference type="InterPro" id="IPR005119">
    <property type="entry name" value="LysR_subst-bd"/>
</dbReference>